<evidence type="ECO:0000256" key="7">
    <source>
        <dbReference type="ARBA" id="ARBA00022839"/>
    </source>
</evidence>
<gene>
    <name evidence="20" type="primary">recB</name>
    <name evidence="20" type="ORF">ET418_16275</name>
</gene>
<keyword evidence="5 16" id="KW-0378">Hydrolase</keyword>
<keyword evidence="12" id="KW-0413">Isomerase</keyword>
<evidence type="ECO:0000313" key="20">
    <source>
        <dbReference type="EMBL" id="KAA0888294.1"/>
    </source>
</evidence>
<keyword evidence="21" id="KW-1185">Reference proteome</keyword>
<evidence type="ECO:0000313" key="21">
    <source>
        <dbReference type="Proteomes" id="UP000324298"/>
    </source>
</evidence>
<dbReference type="GO" id="GO:0043138">
    <property type="term" value="F:3'-5' DNA helicase activity"/>
    <property type="evidence" value="ECO:0007669"/>
    <property type="project" value="UniProtKB-EC"/>
</dbReference>
<comment type="caution">
    <text evidence="20">The sequence shown here is derived from an EMBL/GenBank/DDBJ whole genome shotgun (WGS) entry which is preliminary data.</text>
</comment>
<feature type="domain" description="UvrD-like helicase C-terminal" evidence="19">
    <location>
        <begin position="468"/>
        <end position="761"/>
    </location>
</feature>
<evidence type="ECO:0000256" key="3">
    <source>
        <dbReference type="ARBA" id="ARBA00022741"/>
    </source>
</evidence>
<evidence type="ECO:0000259" key="19">
    <source>
        <dbReference type="PROSITE" id="PS51217"/>
    </source>
</evidence>
<dbReference type="GO" id="GO:0008854">
    <property type="term" value="F:exodeoxyribonuclease V activity"/>
    <property type="evidence" value="ECO:0007669"/>
    <property type="project" value="InterPro"/>
</dbReference>
<dbReference type="GO" id="GO:0005524">
    <property type="term" value="F:ATP binding"/>
    <property type="evidence" value="ECO:0007669"/>
    <property type="project" value="UniProtKB-UniRule"/>
</dbReference>
<dbReference type="Gene3D" id="1.10.486.10">
    <property type="entry name" value="PCRA, domain 4"/>
    <property type="match status" value="1"/>
</dbReference>
<evidence type="ECO:0000256" key="8">
    <source>
        <dbReference type="ARBA" id="ARBA00022840"/>
    </source>
</evidence>
<dbReference type="InterPro" id="IPR000212">
    <property type="entry name" value="DNA_helicase_UvrD/REP"/>
</dbReference>
<evidence type="ECO:0000256" key="2">
    <source>
        <dbReference type="ARBA" id="ARBA00022723"/>
    </source>
</evidence>
<dbReference type="InterPro" id="IPR014016">
    <property type="entry name" value="UvrD-like_ATP-bd"/>
</dbReference>
<dbReference type="PROSITE" id="PS51198">
    <property type="entry name" value="UVRD_HELICASE_ATP_BIND"/>
    <property type="match status" value="1"/>
</dbReference>
<dbReference type="PROSITE" id="PS51217">
    <property type="entry name" value="UVRD_HELICASE_CTER"/>
    <property type="match status" value="1"/>
</dbReference>
<evidence type="ECO:0000256" key="14">
    <source>
        <dbReference type="ARBA" id="ARBA00034808"/>
    </source>
</evidence>
<dbReference type="InterPro" id="IPR011335">
    <property type="entry name" value="Restrct_endonuc-II-like"/>
</dbReference>
<comment type="catalytic activity">
    <reaction evidence="13">
        <text>Couples ATP hydrolysis with the unwinding of duplex DNA by translocating in the 3'-5' direction.</text>
        <dbReference type="EC" id="5.6.2.4"/>
    </reaction>
</comment>
<dbReference type="GO" id="GO:0000725">
    <property type="term" value="P:recombinational repair"/>
    <property type="evidence" value="ECO:0007669"/>
    <property type="project" value="TreeGrafter"/>
</dbReference>
<dbReference type="Pfam" id="PF00580">
    <property type="entry name" value="UvrD-helicase"/>
    <property type="match status" value="2"/>
</dbReference>
<protein>
    <recommendedName>
        <fullName evidence="14">DNA 3'-5' helicase</fullName>
        <ecNumber evidence="14">5.6.2.4</ecNumber>
    </recommendedName>
</protein>
<evidence type="ECO:0000256" key="10">
    <source>
        <dbReference type="ARBA" id="ARBA00023125"/>
    </source>
</evidence>
<dbReference type="HAMAP" id="MF_01485">
    <property type="entry name" value="RecB"/>
    <property type="match status" value="1"/>
</dbReference>
<comment type="catalytic activity">
    <reaction evidence="15">
        <text>ATP + H2O = ADP + phosphate + H(+)</text>
        <dbReference type="Rhea" id="RHEA:13065"/>
        <dbReference type="ChEBI" id="CHEBI:15377"/>
        <dbReference type="ChEBI" id="CHEBI:15378"/>
        <dbReference type="ChEBI" id="CHEBI:30616"/>
        <dbReference type="ChEBI" id="CHEBI:43474"/>
        <dbReference type="ChEBI" id="CHEBI:456216"/>
        <dbReference type="EC" id="5.6.2.4"/>
    </reaction>
</comment>
<evidence type="ECO:0000256" key="15">
    <source>
        <dbReference type="ARBA" id="ARBA00048988"/>
    </source>
</evidence>
<evidence type="ECO:0000259" key="18">
    <source>
        <dbReference type="PROSITE" id="PS51198"/>
    </source>
</evidence>
<keyword evidence="10" id="KW-0238">DNA-binding</keyword>
<dbReference type="EC" id="5.6.2.4" evidence="14"/>
<proteinExistence type="inferred from homology"/>
<dbReference type="SUPFAM" id="SSF52980">
    <property type="entry name" value="Restriction endonuclease-like"/>
    <property type="match status" value="1"/>
</dbReference>
<keyword evidence="6 16" id="KW-0347">Helicase</keyword>
<dbReference type="Gene3D" id="3.90.320.10">
    <property type="match status" value="1"/>
</dbReference>
<dbReference type="AlphaFoldDB" id="A0A5A9X693"/>
<dbReference type="EMBL" id="SRSD01000011">
    <property type="protein sequence ID" value="KAA0888294.1"/>
    <property type="molecule type" value="Genomic_DNA"/>
</dbReference>
<name>A0A5A9X693_9BACT</name>
<dbReference type="InterPro" id="IPR038726">
    <property type="entry name" value="PDDEXK_AddAB-type"/>
</dbReference>
<dbReference type="RefSeq" id="WP_149309397.1">
    <property type="nucleotide sequence ID" value="NZ_SRSD01000011.1"/>
</dbReference>
<keyword evidence="3 16" id="KW-0547">Nucleotide-binding</keyword>
<evidence type="ECO:0000256" key="11">
    <source>
        <dbReference type="ARBA" id="ARBA00023204"/>
    </source>
</evidence>
<feature type="compositionally biased region" description="Basic and acidic residues" evidence="17">
    <location>
        <begin position="940"/>
        <end position="949"/>
    </location>
</feature>
<dbReference type="Pfam" id="PF13361">
    <property type="entry name" value="UvrD_C"/>
    <property type="match status" value="1"/>
</dbReference>
<keyword evidence="9" id="KW-0460">Magnesium</keyword>
<evidence type="ECO:0000256" key="17">
    <source>
        <dbReference type="SAM" id="MobiDB-lite"/>
    </source>
</evidence>
<dbReference type="SUPFAM" id="SSF52540">
    <property type="entry name" value="P-loop containing nucleoside triphosphate hydrolases"/>
    <property type="match status" value="1"/>
</dbReference>
<dbReference type="GO" id="GO:0046872">
    <property type="term" value="F:metal ion binding"/>
    <property type="evidence" value="ECO:0007669"/>
    <property type="project" value="UniProtKB-KW"/>
</dbReference>
<keyword evidence="7" id="KW-0269">Exonuclease</keyword>
<feature type="binding site" evidence="16">
    <location>
        <begin position="19"/>
        <end position="26"/>
    </location>
    <ligand>
        <name>ATP</name>
        <dbReference type="ChEBI" id="CHEBI:30616"/>
    </ligand>
</feature>
<keyword evidence="8 16" id="KW-0067">ATP-binding</keyword>
<dbReference type="Proteomes" id="UP000324298">
    <property type="component" value="Unassembled WGS sequence"/>
</dbReference>
<dbReference type="GO" id="GO:0003677">
    <property type="term" value="F:DNA binding"/>
    <property type="evidence" value="ECO:0007669"/>
    <property type="project" value="UniProtKB-KW"/>
</dbReference>
<dbReference type="GO" id="GO:0005829">
    <property type="term" value="C:cytosol"/>
    <property type="evidence" value="ECO:0007669"/>
    <property type="project" value="TreeGrafter"/>
</dbReference>
<evidence type="ECO:0000256" key="13">
    <source>
        <dbReference type="ARBA" id="ARBA00034617"/>
    </source>
</evidence>
<keyword evidence="11" id="KW-0234">DNA repair</keyword>
<evidence type="ECO:0000256" key="12">
    <source>
        <dbReference type="ARBA" id="ARBA00023235"/>
    </source>
</evidence>
<dbReference type="NCBIfam" id="TIGR00609">
    <property type="entry name" value="recB"/>
    <property type="match status" value="1"/>
</dbReference>
<dbReference type="InterPro" id="IPR004586">
    <property type="entry name" value="RecB"/>
</dbReference>
<dbReference type="GO" id="GO:0016887">
    <property type="term" value="F:ATP hydrolysis activity"/>
    <property type="evidence" value="ECO:0007669"/>
    <property type="project" value="RHEA"/>
</dbReference>
<feature type="domain" description="UvrD-like helicase ATP-binding" evidence="18">
    <location>
        <begin position="1"/>
        <end position="466"/>
    </location>
</feature>
<accession>A0A5A9X693</accession>
<evidence type="ECO:0000256" key="16">
    <source>
        <dbReference type="PROSITE-ProRule" id="PRU00560"/>
    </source>
</evidence>
<evidence type="ECO:0000256" key="9">
    <source>
        <dbReference type="ARBA" id="ARBA00022842"/>
    </source>
</evidence>
<dbReference type="InterPro" id="IPR027417">
    <property type="entry name" value="P-loop_NTPase"/>
</dbReference>
<evidence type="ECO:0000256" key="6">
    <source>
        <dbReference type="ARBA" id="ARBA00022806"/>
    </source>
</evidence>
<dbReference type="GO" id="GO:0009338">
    <property type="term" value="C:exodeoxyribonuclease V complex"/>
    <property type="evidence" value="ECO:0007669"/>
    <property type="project" value="TreeGrafter"/>
</dbReference>
<dbReference type="InterPro" id="IPR014017">
    <property type="entry name" value="DNA_helicase_UvrD-like_C"/>
</dbReference>
<dbReference type="Gene3D" id="3.40.50.300">
    <property type="entry name" value="P-loop containing nucleotide triphosphate hydrolases"/>
    <property type="match status" value="2"/>
</dbReference>
<keyword evidence="2" id="KW-0479">Metal-binding</keyword>
<dbReference type="Gene3D" id="1.10.3170.10">
    <property type="entry name" value="Recbcd, chain B, domain 2"/>
    <property type="match status" value="1"/>
</dbReference>
<evidence type="ECO:0000256" key="1">
    <source>
        <dbReference type="ARBA" id="ARBA00022722"/>
    </source>
</evidence>
<keyword evidence="1" id="KW-0540">Nuclease</keyword>
<dbReference type="PANTHER" id="PTHR11070:SF23">
    <property type="entry name" value="RECBCD ENZYME SUBUNIT RECB"/>
    <property type="match status" value="1"/>
</dbReference>
<keyword evidence="4" id="KW-0227">DNA damage</keyword>
<reference evidence="20 21" key="1">
    <citation type="submission" date="2019-04" db="EMBL/GenBank/DDBJ databases">
        <title>Geobacter ruber sp. nov., ferric-reducing bacteria isolated from paddy soil.</title>
        <authorList>
            <person name="Xu Z."/>
            <person name="Masuda Y."/>
            <person name="Itoh H."/>
            <person name="Senoo K."/>
        </authorList>
    </citation>
    <scope>NUCLEOTIDE SEQUENCE [LARGE SCALE GENOMIC DNA]</scope>
    <source>
        <strain evidence="20 21">Red88</strain>
    </source>
</reference>
<sequence length="1223" mass="134981">MKTLNLNEMDTSGLTLIEASAGTGKTWTITALYILLLLEQRMRPEEILVVTYTKAATAELRDRIRKRIAATLDLYVTGREPADELEQMLLASHKVDRDSAQRLLTRALYSFDDAAIFTIHGFCQRALLENAFESGSLFDSELTADQSALVAQVCDDFWRTRIMADEGPFLERLVMEGYTPDKLAAPFEGQYQNRDLNVIPEAEDVDLARLMEQRDVLLPPVAAMWAAERAAIVQILNQANLSQTSYKPPQIEAAATKLDVCLGRGSLDKGCDGLALFTPARIEKGMKKGSTRPEHPFFGLCDKLHDAVVRVDSGFTAKLIHRQIELKGWLRDELARRKQTLNLRCYDDLLLDLHLALEGPGGGRLAAGLRERYKAALIDEFQDTDPLQWRIFARLAGLPTITGRGAYDGVSAGSPPEAVPYPLFLIGDPKQAIYSFRGADIHAYIAAARATDGDRRWTLDTNRRSTPPLVAAVNTLFGTDNPFLNPGILFSKVQAGRDRRQRLLCNGRPVESPLRFWVYQRADRSKAAGKGAARGATVTATAAEIARLLDGSYEVIAKDGIQRPLKPGDIAILVKAHYQADQMQSALTARGIPSVQHGNATIFETREALDLLRILRAAADPARSALVREALLTSVIGLSANEVFALHHDEGAWEVWLLRFRALHEAARAGGVIALVSRLLGECGVRRQALASAEGPRRMTNILHCCELLHQAEREQGRGLEGSIAWLERRITGELQDDTFLLRLETDANAVTLSTIHASKGLEYPVVFLPFAWDPPSAKSGRVLFHNASGGLTLDLGSDQRDTDHKQLAREEQDAEAARLLYVALTRAEFLCYVTWGSIKGAFESPLRRLLHGENFKDAKSFGAADDQEILDAVAGLAGKAVHTDGPSPIAARFMPAEIAAPPYTPEQDASGAFACREVQRTISTEWRVSSFSAITGGSERHLQPHDYDAVTAPGASPATGDSPVAELGTDLSIFCFPRGAAAGTCLHELFEQLDFSAVESASLERLCQAVLLRSGYDRRWLPAVQRMVMDIISAPLLPADPGFSLSHLKPGSWQVEMEFFLPLNRLSGSGLTELFAGLLSPDRHGEFPEVLAALHVQETRGMLQGFMDMVFEHNGRYYIIDWKSNHLGNRHEDYRAARLPEPMARHAYILQYHLYTLALDRMLRLRLPGYDYATHFGGAIYVFLRGISTGSVEYGVYYDKPSPLFIQRANELLLVSGEAGVR</sequence>
<evidence type="ECO:0000256" key="4">
    <source>
        <dbReference type="ARBA" id="ARBA00022763"/>
    </source>
</evidence>
<evidence type="ECO:0000256" key="5">
    <source>
        <dbReference type="ARBA" id="ARBA00022801"/>
    </source>
</evidence>
<dbReference type="OrthoDB" id="9810135at2"/>
<dbReference type="Pfam" id="PF12705">
    <property type="entry name" value="PDDEXK_1"/>
    <property type="match status" value="1"/>
</dbReference>
<feature type="region of interest" description="Disordered" evidence="17">
    <location>
        <begin position="940"/>
        <end position="963"/>
    </location>
</feature>
<dbReference type="InterPro" id="IPR011604">
    <property type="entry name" value="PDDEXK-like_dom_sf"/>
</dbReference>
<dbReference type="PANTHER" id="PTHR11070">
    <property type="entry name" value="UVRD / RECB / PCRA DNA HELICASE FAMILY MEMBER"/>
    <property type="match status" value="1"/>
</dbReference>
<organism evidence="20 21">
    <name type="scientific">Oryzomonas rubra</name>
    <dbReference type="NCBI Taxonomy" id="2509454"/>
    <lineage>
        <taxon>Bacteria</taxon>
        <taxon>Pseudomonadati</taxon>
        <taxon>Thermodesulfobacteriota</taxon>
        <taxon>Desulfuromonadia</taxon>
        <taxon>Geobacterales</taxon>
        <taxon>Geobacteraceae</taxon>
        <taxon>Oryzomonas</taxon>
    </lineage>
</organism>
<dbReference type="CDD" id="cd22352">
    <property type="entry name" value="RecB_C-like"/>
    <property type="match status" value="1"/>
</dbReference>